<sequence>MPALAHVLPDPPAITDDDRAQTRWEDDGGPAIESRPGSRNAQWLRIAAALTDRLPELAGREDVIVTCEEQTHSGAPAAFFPTRAALEIDRALFAPARPAAIDPTRVGDEHNYPVAWGAFTHEAAHAAHSRWVTPSELRGSALDTAAQVLEESRAEYAHLGRRPADRTSLRSALQALVLEGFATQTPGDTWQAGVAAALILARRDAGILDPDEAQPVEDTVLGILGQDLLNNLAAIWTAVHTTGDEDAAAMLGHAEAWCQALGAAPDRPEPAPEPGVGGGGELAEAIGKVAARVTANEATERAAQAHVTATRTNRAQAKAALAAHARQAAEIAEKVFAPGAHPFTPESRCGRAGERGPLSPVTGTRMPTSAEKAAAGHLARALRSAAYRERTVTVATSATPPGRLSMRGALARDAQRAAGGLPSAEPWIRTQRRQNPTPPVRVGIAVDVSGSMRSAARPIASAAWIVAKAAALTDPESRAATIAFRRSLTAITQPGRVPTRVTEFDADGGGHSLAEALDALTAGLDLTSPGAGRLLVVASDGYYRADEAAQAAERIAALGKAGCPVLWLAFDIDPCPLPGATLLQLADPAQAAAAIGKAAMAALAAANR</sequence>
<dbReference type="AlphaFoldDB" id="A0AA90HDH9"/>
<accession>A0AA90HDH9</accession>
<feature type="compositionally biased region" description="Basic and acidic residues" evidence="1">
    <location>
        <begin position="16"/>
        <end position="26"/>
    </location>
</feature>
<feature type="region of interest" description="Disordered" evidence="1">
    <location>
        <begin position="342"/>
        <end position="366"/>
    </location>
</feature>
<evidence type="ECO:0000256" key="1">
    <source>
        <dbReference type="SAM" id="MobiDB-lite"/>
    </source>
</evidence>
<comment type="caution">
    <text evidence="2">The sequence shown here is derived from an EMBL/GenBank/DDBJ whole genome shotgun (WGS) entry which is preliminary data.</text>
</comment>
<dbReference type="Pfam" id="PF05762">
    <property type="entry name" value="VWA_CoxE"/>
    <property type="match status" value="1"/>
</dbReference>
<dbReference type="SUPFAM" id="SSF53300">
    <property type="entry name" value="vWA-like"/>
    <property type="match status" value="1"/>
</dbReference>
<dbReference type="EMBL" id="JABXJJ020000050">
    <property type="protein sequence ID" value="MDI5973730.1"/>
    <property type="molecule type" value="Genomic_DNA"/>
</dbReference>
<protein>
    <submittedName>
        <fullName evidence="2">VWA domain-containing protein</fullName>
    </submittedName>
</protein>
<reference evidence="2" key="1">
    <citation type="submission" date="2023-05" db="EMBL/GenBank/DDBJ databases">
        <title>Streptantibioticus silvisoli sp. nov., acidotolerant actinomycetes 1 from pine litter.</title>
        <authorList>
            <person name="Swiecimska M."/>
            <person name="Golinska P."/>
            <person name="Sangal V."/>
            <person name="Wachnowicz B."/>
            <person name="Goodfellow M."/>
        </authorList>
    </citation>
    <scope>NUCLEOTIDE SEQUENCE</scope>
    <source>
        <strain evidence="2">SL13</strain>
    </source>
</reference>
<dbReference type="InterPro" id="IPR008912">
    <property type="entry name" value="Uncharacterised_CoxE"/>
</dbReference>
<proteinExistence type="predicted"/>
<dbReference type="Gene3D" id="3.40.50.410">
    <property type="entry name" value="von Willebrand factor, type A domain"/>
    <property type="match status" value="1"/>
</dbReference>
<feature type="region of interest" description="Disordered" evidence="1">
    <location>
        <begin position="1"/>
        <end position="38"/>
    </location>
</feature>
<evidence type="ECO:0000313" key="2">
    <source>
        <dbReference type="EMBL" id="MDI5973730.1"/>
    </source>
</evidence>
<gene>
    <name evidence="2" type="ORF">POF50_031065</name>
</gene>
<dbReference type="InterPro" id="IPR036465">
    <property type="entry name" value="vWFA_dom_sf"/>
</dbReference>
<organism evidence="2">
    <name type="scientific">Streptantibioticus silvisoli</name>
    <dbReference type="NCBI Taxonomy" id="2705255"/>
    <lineage>
        <taxon>Bacteria</taxon>
        <taxon>Bacillati</taxon>
        <taxon>Actinomycetota</taxon>
        <taxon>Actinomycetes</taxon>
        <taxon>Kitasatosporales</taxon>
        <taxon>Streptomycetaceae</taxon>
        <taxon>Streptantibioticus</taxon>
    </lineage>
</organism>
<name>A0AA90HDH9_9ACTN</name>